<dbReference type="PANTHER" id="PTHR33365">
    <property type="entry name" value="YALI0B05434P"/>
    <property type="match status" value="1"/>
</dbReference>
<dbReference type="STRING" id="685588.A0A067SKI5"/>
<comment type="pathway">
    <text evidence="1">Mycotoxin biosynthesis.</text>
</comment>
<evidence type="ECO:0000256" key="2">
    <source>
        <dbReference type="ARBA" id="ARBA00035112"/>
    </source>
</evidence>
<comment type="similarity">
    <text evidence="2">Belongs to the ustYa family.</text>
</comment>
<dbReference type="PANTHER" id="PTHR33365:SF4">
    <property type="entry name" value="CYCLOCHLOROTINE BIOSYNTHESIS PROTEIN O"/>
    <property type="match status" value="1"/>
</dbReference>
<reference evidence="5" key="1">
    <citation type="journal article" date="2014" name="Proc. Natl. Acad. Sci. U.S.A.">
        <title>Extensive sampling of basidiomycete genomes demonstrates inadequacy of the white-rot/brown-rot paradigm for wood decay fungi.</title>
        <authorList>
            <person name="Riley R."/>
            <person name="Salamov A.A."/>
            <person name="Brown D.W."/>
            <person name="Nagy L.G."/>
            <person name="Floudas D."/>
            <person name="Held B.W."/>
            <person name="Levasseur A."/>
            <person name="Lombard V."/>
            <person name="Morin E."/>
            <person name="Otillar R."/>
            <person name="Lindquist E.A."/>
            <person name="Sun H."/>
            <person name="LaButti K.M."/>
            <person name="Schmutz J."/>
            <person name="Jabbour D."/>
            <person name="Luo H."/>
            <person name="Baker S.E."/>
            <person name="Pisabarro A.G."/>
            <person name="Walton J.D."/>
            <person name="Blanchette R.A."/>
            <person name="Henrissat B."/>
            <person name="Martin F."/>
            <person name="Cullen D."/>
            <person name="Hibbett D.S."/>
            <person name="Grigoriev I.V."/>
        </authorList>
    </citation>
    <scope>NUCLEOTIDE SEQUENCE [LARGE SCALE GENOMIC DNA]</scope>
    <source>
        <strain evidence="5">CBS 339.88</strain>
    </source>
</reference>
<proteinExistence type="inferred from homology"/>
<keyword evidence="3" id="KW-0812">Transmembrane</keyword>
<name>A0A067SKI5_GALM3</name>
<dbReference type="HOGENOM" id="CLU_1558970_0_0_1"/>
<organism evidence="4 5">
    <name type="scientific">Galerina marginata (strain CBS 339.88)</name>
    <dbReference type="NCBI Taxonomy" id="685588"/>
    <lineage>
        <taxon>Eukaryota</taxon>
        <taxon>Fungi</taxon>
        <taxon>Dikarya</taxon>
        <taxon>Basidiomycota</taxon>
        <taxon>Agaricomycotina</taxon>
        <taxon>Agaricomycetes</taxon>
        <taxon>Agaricomycetidae</taxon>
        <taxon>Agaricales</taxon>
        <taxon>Agaricineae</taxon>
        <taxon>Strophariaceae</taxon>
        <taxon>Galerina</taxon>
    </lineage>
</organism>
<evidence type="ECO:0000256" key="1">
    <source>
        <dbReference type="ARBA" id="ARBA00004685"/>
    </source>
</evidence>
<feature type="transmembrane region" description="Helical" evidence="3">
    <location>
        <begin position="43"/>
        <end position="61"/>
    </location>
</feature>
<evidence type="ECO:0000313" key="5">
    <source>
        <dbReference type="Proteomes" id="UP000027222"/>
    </source>
</evidence>
<sequence length="169" mass="19401">MSPQHSHPFEMEQLLGTAVSDKTHRVSNDEMGTPFRVKTAFTFHWFYATHGILFILCGFFFTTSMRNRGQCVEIPYSPANIAIEYQQEFTIFNGSFRFPSVYRGDPTPELDEAWHRISKGVSLVRLTREELLKLGKEDTPSKVKFTEEDGGGYLAFIEVAHELHCLVNF</sequence>
<keyword evidence="5" id="KW-1185">Reference proteome</keyword>
<dbReference type="Proteomes" id="UP000027222">
    <property type="component" value="Unassembled WGS sequence"/>
</dbReference>
<dbReference type="GO" id="GO:0043386">
    <property type="term" value="P:mycotoxin biosynthetic process"/>
    <property type="evidence" value="ECO:0007669"/>
    <property type="project" value="InterPro"/>
</dbReference>
<gene>
    <name evidence="4" type="ORF">GALMADRAFT_147282</name>
</gene>
<keyword evidence="3" id="KW-1133">Transmembrane helix</keyword>
<protein>
    <submittedName>
        <fullName evidence="4">Uncharacterized protein</fullName>
    </submittedName>
</protein>
<dbReference type="AlphaFoldDB" id="A0A067SKI5"/>
<dbReference type="OrthoDB" id="3687641at2759"/>
<accession>A0A067SKI5</accession>
<keyword evidence="3" id="KW-0472">Membrane</keyword>
<evidence type="ECO:0000313" key="4">
    <source>
        <dbReference type="EMBL" id="KDR67288.1"/>
    </source>
</evidence>
<evidence type="ECO:0000256" key="3">
    <source>
        <dbReference type="SAM" id="Phobius"/>
    </source>
</evidence>
<dbReference type="InterPro" id="IPR021765">
    <property type="entry name" value="UstYa-like"/>
</dbReference>
<dbReference type="Pfam" id="PF11807">
    <property type="entry name" value="UstYa"/>
    <property type="match status" value="1"/>
</dbReference>
<dbReference type="EMBL" id="KL142416">
    <property type="protein sequence ID" value="KDR67288.1"/>
    <property type="molecule type" value="Genomic_DNA"/>
</dbReference>